<dbReference type="SUPFAM" id="SSF103196">
    <property type="entry name" value="Roadblock/LC7 domain"/>
    <property type="match status" value="1"/>
</dbReference>
<name>A0A0C4DR04_MAGP6</name>
<feature type="compositionally biased region" description="Low complexity" evidence="2">
    <location>
        <begin position="70"/>
        <end position="80"/>
    </location>
</feature>
<dbReference type="Gene3D" id="3.30.450.30">
    <property type="entry name" value="Dynein light chain 2a, cytoplasmic"/>
    <property type="match status" value="1"/>
</dbReference>
<dbReference type="Proteomes" id="UP000011715">
    <property type="component" value="Unassembled WGS sequence"/>
</dbReference>
<dbReference type="Pfam" id="PF03259">
    <property type="entry name" value="Robl_LC7"/>
    <property type="match status" value="1"/>
</dbReference>
<evidence type="ECO:0000313" key="5">
    <source>
        <dbReference type="EnsemblFungi" id="MAPG_02303T0"/>
    </source>
</evidence>
<feature type="region of interest" description="Disordered" evidence="2">
    <location>
        <begin position="1"/>
        <end position="25"/>
    </location>
</feature>
<dbReference type="OrthoDB" id="9985637at2759"/>
<reference evidence="6" key="1">
    <citation type="submission" date="2010-05" db="EMBL/GenBank/DDBJ databases">
        <title>The genome sequence of Magnaporthe poae strain ATCC 64411.</title>
        <authorList>
            <person name="Ma L.-J."/>
            <person name="Dead R."/>
            <person name="Young S."/>
            <person name="Zeng Q."/>
            <person name="Koehrsen M."/>
            <person name="Alvarado L."/>
            <person name="Berlin A."/>
            <person name="Chapman S.B."/>
            <person name="Chen Z."/>
            <person name="Freedman E."/>
            <person name="Gellesch M."/>
            <person name="Goldberg J."/>
            <person name="Griggs A."/>
            <person name="Gujja S."/>
            <person name="Heilman E.R."/>
            <person name="Heiman D."/>
            <person name="Hepburn T."/>
            <person name="Howarth C."/>
            <person name="Jen D."/>
            <person name="Larson L."/>
            <person name="Mehta T."/>
            <person name="Neiman D."/>
            <person name="Pearson M."/>
            <person name="Roberts A."/>
            <person name="Saif S."/>
            <person name="Shea T."/>
            <person name="Shenoy N."/>
            <person name="Sisk P."/>
            <person name="Stolte C."/>
            <person name="Sykes S."/>
            <person name="Walk T."/>
            <person name="White J."/>
            <person name="Yandava C."/>
            <person name="Haas B."/>
            <person name="Nusbaum C."/>
            <person name="Birren B."/>
        </authorList>
    </citation>
    <scope>NUCLEOTIDE SEQUENCE [LARGE SCALE GENOMIC DNA]</scope>
    <source>
        <strain evidence="6">ATCC 64411 / 73-15</strain>
    </source>
</reference>
<dbReference type="PANTHER" id="PTHR10779">
    <property type="entry name" value="DYNEIN LIGHT CHAIN ROADBLOCK"/>
    <property type="match status" value="1"/>
</dbReference>
<feature type="region of interest" description="Disordered" evidence="2">
    <location>
        <begin position="53"/>
        <end position="85"/>
    </location>
</feature>
<reference evidence="4" key="2">
    <citation type="submission" date="2010-05" db="EMBL/GenBank/DDBJ databases">
        <title>The Genome Sequence of Magnaporthe poae strain ATCC 64411.</title>
        <authorList>
            <consortium name="The Broad Institute Genome Sequencing Platform"/>
            <consortium name="Broad Institute Genome Sequencing Center for Infectious Disease"/>
            <person name="Ma L.-J."/>
            <person name="Dead R."/>
            <person name="Young S."/>
            <person name="Zeng Q."/>
            <person name="Koehrsen M."/>
            <person name="Alvarado L."/>
            <person name="Berlin A."/>
            <person name="Chapman S.B."/>
            <person name="Chen Z."/>
            <person name="Freedman E."/>
            <person name="Gellesch M."/>
            <person name="Goldberg J."/>
            <person name="Griggs A."/>
            <person name="Gujja S."/>
            <person name="Heilman E.R."/>
            <person name="Heiman D."/>
            <person name="Hepburn T."/>
            <person name="Howarth C."/>
            <person name="Jen D."/>
            <person name="Larson L."/>
            <person name="Mehta T."/>
            <person name="Neiman D."/>
            <person name="Pearson M."/>
            <person name="Roberts A."/>
            <person name="Saif S."/>
            <person name="Shea T."/>
            <person name="Shenoy N."/>
            <person name="Sisk P."/>
            <person name="Stolte C."/>
            <person name="Sykes S."/>
            <person name="Walk T."/>
            <person name="White J."/>
            <person name="Yandava C."/>
            <person name="Haas B."/>
            <person name="Nusbaum C."/>
            <person name="Birren B."/>
        </authorList>
    </citation>
    <scope>NUCLEOTIDE SEQUENCE</scope>
    <source>
        <strain evidence="4">ATCC 64411</strain>
    </source>
</reference>
<dbReference type="STRING" id="644358.A0A0C4DR04"/>
<dbReference type="eggNOG" id="ENOG502S7RW">
    <property type="taxonomic scope" value="Eukaryota"/>
</dbReference>
<dbReference type="AlphaFoldDB" id="A0A0C4DR04"/>
<evidence type="ECO:0000259" key="3">
    <source>
        <dbReference type="SMART" id="SM00960"/>
    </source>
</evidence>
<protein>
    <recommendedName>
        <fullName evidence="3">Roadblock/LAMTOR2 domain-containing protein</fullName>
    </recommendedName>
</protein>
<feature type="compositionally biased region" description="Polar residues" evidence="2">
    <location>
        <begin position="1"/>
        <end position="13"/>
    </location>
</feature>
<reference evidence="5" key="5">
    <citation type="submission" date="2015-06" db="UniProtKB">
        <authorList>
            <consortium name="EnsemblFungi"/>
        </authorList>
    </citation>
    <scope>IDENTIFICATION</scope>
    <source>
        <strain evidence="5">ATCC 64411</strain>
    </source>
</reference>
<dbReference type="OMA" id="DFAAMIW"/>
<dbReference type="InterPro" id="IPR004942">
    <property type="entry name" value="Roadblock/LAMTOR2_dom"/>
</dbReference>
<gene>
    <name evidence="4" type="ORF">MAPG_02303</name>
</gene>
<feature type="domain" description="Roadblock/LAMTOR2" evidence="3">
    <location>
        <begin position="23"/>
        <end position="140"/>
    </location>
</feature>
<comment type="similarity">
    <text evidence="1">Belongs to the GAMAD family.</text>
</comment>
<reference evidence="5" key="4">
    <citation type="journal article" date="2015" name="G3 (Bethesda)">
        <title>Genome sequences of three phytopathogenic species of the Magnaporthaceae family of fungi.</title>
        <authorList>
            <person name="Okagaki L.H."/>
            <person name="Nunes C.C."/>
            <person name="Sailsbery J."/>
            <person name="Clay B."/>
            <person name="Brown D."/>
            <person name="John T."/>
            <person name="Oh Y."/>
            <person name="Young N."/>
            <person name="Fitzgerald M."/>
            <person name="Haas B.J."/>
            <person name="Zeng Q."/>
            <person name="Young S."/>
            <person name="Adiconis X."/>
            <person name="Fan L."/>
            <person name="Levin J.Z."/>
            <person name="Mitchell T.K."/>
            <person name="Okubara P.A."/>
            <person name="Farman M.L."/>
            <person name="Kohn L.M."/>
            <person name="Birren B."/>
            <person name="Ma L.-J."/>
            <person name="Dean R.A."/>
        </authorList>
    </citation>
    <scope>NUCLEOTIDE SEQUENCE</scope>
    <source>
        <strain evidence="5">ATCC 64411 / 73-15</strain>
    </source>
</reference>
<accession>A0A0C4DR04</accession>
<evidence type="ECO:0000313" key="6">
    <source>
        <dbReference type="Proteomes" id="UP000011715"/>
    </source>
</evidence>
<evidence type="ECO:0000256" key="1">
    <source>
        <dbReference type="ARBA" id="ARBA00007191"/>
    </source>
</evidence>
<proteinExistence type="inferred from homology"/>
<dbReference type="EMBL" id="ADBL01000581">
    <property type="status" value="NOT_ANNOTATED_CDS"/>
    <property type="molecule type" value="Genomic_DNA"/>
</dbReference>
<reference evidence="4" key="3">
    <citation type="submission" date="2011-03" db="EMBL/GenBank/DDBJ databases">
        <title>Annotation of Magnaporthe poae ATCC 64411.</title>
        <authorList>
            <person name="Ma L.-J."/>
            <person name="Dead R."/>
            <person name="Young S.K."/>
            <person name="Zeng Q."/>
            <person name="Gargeya S."/>
            <person name="Fitzgerald M."/>
            <person name="Haas B."/>
            <person name="Abouelleil A."/>
            <person name="Alvarado L."/>
            <person name="Arachchi H.M."/>
            <person name="Berlin A."/>
            <person name="Brown A."/>
            <person name="Chapman S.B."/>
            <person name="Chen Z."/>
            <person name="Dunbar C."/>
            <person name="Freedman E."/>
            <person name="Gearin G."/>
            <person name="Gellesch M."/>
            <person name="Goldberg J."/>
            <person name="Griggs A."/>
            <person name="Gujja S."/>
            <person name="Heiman D."/>
            <person name="Howarth C."/>
            <person name="Larson L."/>
            <person name="Lui A."/>
            <person name="MacDonald P.J.P."/>
            <person name="Mehta T."/>
            <person name="Montmayeur A."/>
            <person name="Murphy C."/>
            <person name="Neiman D."/>
            <person name="Pearson M."/>
            <person name="Priest M."/>
            <person name="Roberts A."/>
            <person name="Saif S."/>
            <person name="Shea T."/>
            <person name="Shenoy N."/>
            <person name="Sisk P."/>
            <person name="Stolte C."/>
            <person name="Sykes S."/>
            <person name="Yandava C."/>
            <person name="Wortman J."/>
            <person name="Nusbaum C."/>
            <person name="Birren B."/>
        </authorList>
    </citation>
    <scope>NUCLEOTIDE SEQUENCE</scope>
    <source>
        <strain evidence="4">ATCC 64411</strain>
    </source>
</reference>
<evidence type="ECO:0000256" key="2">
    <source>
        <dbReference type="SAM" id="MobiDB-lite"/>
    </source>
</evidence>
<sequence>MADFRSSVSNQPSGGADGGMDGLEETLGRLAKKPGVKATIVLDRTSGAILKTSGEVSSIRTSRSDPLVTSSFSSENGSSSAGEPQGAEQLAAMVWNFISAAGALVRDLDSEDELRLLRLRTKNQELVIVPDPKYLLIVIHDTPAA</sequence>
<dbReference type="VEuPathDB" id="FungiDB:MAPG_02303"/>
<dbReference type="EnsemblFungi" id="MAPG_02303T0">
    <property type="protein sequence ID" value="MAPG_02303T0"/>
    <property type="gene ID" value="MAPG_02303"/>
</dbReference>
<keyword evidence="6" id="KW-1185">Reference proteome</keyword>
<evidence type="ECO:0000313" key="4">
    <source>
        <dbReference type="EMBL" id="KLU83238.1"/>
    </source>
</evidence>
<dbReference type="SMART" id="SM00960">
    <property type="entry name" value="Robl_LC7"/>
    <property type="match status" value="1"/>
</dbReference>
<dbReference type="EMBL" id="GL876967">
    <property type="protein sequence ID" value="KLU83238.1"/>
    <property type="molecule type" value="Genomic_DNA"/>
</dbReference>
<organism evidence="5 6">
    <name type="scientific">Magnaporthiopsis poae (strain ATCC 64411 / 73-15)</name>
    <name type="common">Kentucky bluegrass fungus</name>
    <name type="synonym">Magnaporthe poae</name>
    <dbReference type="NCBI Taxonomy" id="644358"/>
    <lineage>
        <taxon>Eukaryota</taxon>
        <taxon>Fungi</taxon>
        <taxon>Dikarya</taxon>
        <taxon>Ascomycota</taxon>
        <taxon>Pezizomycotina</taxon>
        <taxon>Sordariomycetes</taxon>
        <taxon>Sordariomycetidae</taxon>
        <taxon>Magnaporthales</taxon>
        <taxon>Magnaporthaceae</taxon>
        <taxon>Magnaporthiopsis</taxon>
    </lineage>
</organism>